<reference evidence="3" key="1">
    <citation type="journal article" date="2019" name="Int. J. Syst. Evol. Microbiol.">
        <title>The Global Catalogue of Microorganisms (GCM) 10K type strain sequencing project: providing services to taxonomists for standard genome sequencing and annotation.</title>
        <authorList>
            <consortium name="The Broad Institute Genomics Platform"/>
            <consortium name="The Broad Institute Genome Sequencing Center for Infectious Disease"/>
            <person name="Wu L."/>
            <person name="Ma J."/>
        </authorList>
    </citation>
    <scope>NUCLEOTIDE SEQUENCE [LARGE SCALE GENOMIC DNA]</scope>
    <source>
        <strain evidence="3">CGMCC 1.12922</strain>
    </source>
</reference>
<dbReference type="EMBL" id="BMGI01000001">
    <property type="protein sequence ID" value="GGD22198.1"/>
    <property type="molecule type" value="Genomic_DNA"/>
</dbReference>
<sequence length="295" mass="32243">MTQTVLILGGKGRFGRHATQAFENAGWQVRQFNRAKDNLATAMQGADVVVMGWNPPGYHLWARQLVALHKEVAKAARAAGATVILPGNVYVYGPEASSPWTAETPHLARNPLGRLRIAAEDAYRAAGTRTIILRCGDFIDGENSGNWFESHIARKAHNGQIRYPGDPTVPHAWAYLPDAARAAVALSQQRDRLNRFEDVPFPGYTLSGDDLAAAISRAIGIKITVRSFNWGLMRLLRPFVPVLGGLFEMRYLWSLPQELDGGRLAALLPDFEPTPIEAALSAALAHQSRPGDAFS</sequence>
<dbReference type="InterPro" id="IPR036291">
    <property type="entry name" value="NAD(P)-bd_dom_sf"/>
</dbReference>
<dbReference type="InterPro" id="IPR001509">
    <property type="entry name" value="Epimerase_deHydtase"/>
</dbReference>
<dbReference type="RefSeq" id="WP_188525873.1">
    <property type="nucleotide sequence ID" value="NZ_BMGI01000001.1"/>
</dbReference>
<protein>
    <submittedName>
        <fullName evidence="2">Oxidoreductase</fullName>
    </submittedName>
</protein>
<evidence type="ECO:0000259" key="1">
    <source>
        <dbReference type="Pfam" id="PF01370"/>
    </source>
</evidence>
<name>A0ABQ1QD00_9RHOB</name>
<proteinExistence type="predicted"/>
<comment type="caution">
    <text evidence="2">The sequence shown here is derived from an EMBL/GenBank/DDBJ whole genome shotgun (WGS) entry which is preliminary data.</text>
</comment>
<evidence type="ECO:0000313" key="2">
    <source>
        <dbReference type="EMBL" id="GGD22198.1"/>
    </source>
</evidence>
<keyword evidence="3" id="KW-1185">Reference proteome</keyword>
<gene>
    <name evidence="2" type="ORF">GCM10011358_03340</name>
</gene>
<dbReference type="Pfam" id="PF01370">
    <property type="entry name" value="Epimerase"/>
    <property type="match status" value="1"/>
</dbReference>
<feature type="domain" description="NAD-dependent epimerase/dehydratase" evidence="1">
    <location>
        <begin position="5"/>
        <end position="193"/>
    </location>
</feature>
<dbReference type="Proteomes" id="UP000617355">
    <property type="component" value="Unassembled WGS sequence"/>
</dbReference>
<accession>A0ABQ1QD00</accession>
<dbReference type="SUPFAM" id="SSF51735">
    <property type="entry name" value="NAD(P)-binding Rossmann-fold domains"/>
    <property type="match status" value="1"/>
</dbReference>
<evidence type="ECO:0000313" key="3">
    <source>
        <dbReference type="Proteomes" id="UP000617355"/>
    </source>
</evidence>
<dbReference type="Gene3D" id="3.40.50.720">
    <property type="entry name" value="NAD(P)-binding Rossmann-like Domain"/>
    <property type="match status" value="1"/>
</dbReference>
<organism evidence="2 3">
    <name type="scientific">Sinisalibacter lacisalsi</name>
    <dbReference type="NCBI Taxonomy" id="1526570"/>
    <lineage>
        <taxon>Bacteria</taxon>
        <taxon>Pseudomonadati</taxon>
        <taxon>Pseudomonadota</taxon>
        <taxon>Alphaproteobacteria</taxon>
        <taxon>Rhodobacterales</taxon>
        <taxon>Roseobacteraceae</taxon>
        <taxon>Sinisalibacter</taxon>
    </lineage>
</organism>